<gene>
    <name evidence="1" type="ORF">IRI77_05810</name>
</gene>
<keyword evidence="2" id="KW-1185">Reference proteome</keyword>
<dbReference type="EMBL" id="CP063849">
    <property type="protein sequence ID" value="QOY89466.1"/>
    <property type="molecule type" value="Genomic_DNA"/>
</dbReference>
<organism evidence="1 2">
    <name type="scientific">Paludibaculum fermentans</name>
    <dbReference type="NCBI Taxonomy" id="1473598"/>
    <lineage>
        <taxon>Bacteria</taxon>
        <taxon>Pseudomonadati</taxon>
        <taxon>Acidobacteriota</taxon>
        <taxon>Terriglobia</taxon>
        <taxon>Bryobacterales</taxon>
        <taxon>Bryobacteraceae</taxon>
        <taxon>Paludibaculum</taxon>
    </lineage>
</organism>
<protein>
    <submittedName>
        <fullName evidence="1">Uncharacterized protein</fullName>
    </submittedName>
</protein>
<dbReference type="RefSeq" id="WP_194451128.1">
    <property type="nucleotide sequence ID" value="NZ_CP063849.1"/>
</dbReference>
<evidence type="ECO:0000313" key="1">
    <source>
        <dbReference type="EMBL" id="QOY89466.1"/>
    </source>
</evidence>
<accession>A0A7S7SMG8</accession>
<evidence type="ECO:0000313" key="2">
    <source>
        <dbReference type="Proteomes" id="UP000593892"/>
    </source>
</evidence>
<dbReference type="Proteomes" id="UP000593892">
    <property type="component" value="Chromosome"/>
</dbReference>
<dbReference type="AlphaFoldDB" id="A0A7S7SMG8"/>
<dbReference type="KEGG" id="pfer:IRI77_05810"/>
<reference evidence="1 2" key="1">
    <citation type="submission" date="2020-10" db="EMBL/GenBank/DDBJ databases">
        <title>Complete genome sequence of Paludibaculum fermentans P105T, a facultatively anaerobic acidobacterium capable of dissimilatory Fe(III) reduction.</title>
        <authorList>
            <person name="Dedysh S.N."/>
            <person name="Beletsky A.V."/>
            <person name="Kulichevskaya I.S."/>
            <person name="Mardanov A.V."/>
            <person name="Ravin N.V."/>
        </authorList>
    </citation>
    <scope>NUCLEOTIDE SEQUENCE [LARGE SCALE GENOMIC DNA]</scope>
    <source>
        <strain evidence="1 2">P105</strain>
    </source>
</reference>
<name>A0A7S7SMG8_PALFE</name>
<dbReference type="SUPFAM" id="SSF63829">
    <property type="entry name" value="Calcium-dependent phosphotriesterase"/>
    <property type="match status" value="1"/>
</dbReference>
<sequence>MDAGRQAGSRGSWRTRALARGFAQLLLGLTTAAAQFRLSDQTLEVKFQSNHIVSLESSPKGGHLVVRTRDGQLERTVEAGSGLKDMRRVEVHDFALTGDGTLLVSMAALYPLGASSRVLALYPLQGEPGFLTLDAVLCFRLASDPATGIWCLGPGLEESLFHRLSGPASGPWGILPRKRVRLIGSDADEPRQAHETGPAGSPAMLAEAAGHMAAWVPNAAAVLEFDTKTSEVVTWPVPLAQQGKSQMSFAAAPDGAIYGLMPQRGRNELEQLDTPYRLMRLKRDSGTWVVVPGTPVVPRGAVLAGVDGPRAVIWKRPTRTVEWVQIR</sequence>
<proteinExistence type="predicted"/>